<sequence>MTAGSDTSPLLEVAGVADGPDAPATADGVADEPVSGAFGEVVMVVYPTANGRPLPIILTKDSNYAK</sequence>
<evidence type="ECO:0000256" key="1">
    <source>
        <dbReference type="SAM" id="MobiDB-lite"/>
    </source>
</evidence>
<gene>
    <name evidence="2" type="ORF">BIFGAL_02956</name>
</gene>
<dbReference type="STRING" id="561180.BIFGAL_02956"/>
<organism evidence="2 3">
    <name type="scientific">Bifidobacterium gallicum DSM 20093 = LMG 11596</name>
    <dbReference type="NCBI Taxonomy" id="561180"/>
    <lineage>
        <taxon>Bacteria</taxon>
        <taxon>Bacillati</taxon>
        <taxon>Actinomycetota</taxon>
        <taxon>Actinomycetes</taxon>
        <taxon>Bifidobacteriales</taxon>
        <taxon>Bifidobacteriaceae</taxon>
        <taxon>Bifidobacterium</taxon>
    </lineage>
</organism>
<reference evidence="2 3" key="1">
    <citation type="submission" date="2009-11" db="EMBL/GenBank/DDBJ databases">
        <authorList>
            <person name="Weinstock G."/>
            <person name="Sodergren E."/>
            <person name="Clifton S."/>
            <person name="Fulton L."/>
            <person name="Fulton B."/>
            <person name="Courtney L."/>
            <person name="Fronick C."/>
            <person name="Harrison M."/>
            <person name="Strong C."/>
            <person name="Farmer C."/>
            <person name="Delahaunty K."/>
            <person name="Markovic C."/>
            <person name="Hall O."/>
            <person name="Minx P."/>
            <person name="Tomlinson C."/>
            <person name="Mitreva M."/>
            <person name="Nelson J."/>
            <person name="Hou S."/>
            <person name="Wollam A."/>
            <person name="Pepin K.H."/>
            <person name="Johnson M."/>
            <person name="Bhonagiri V."/>
            <person name="Nash W.E."/>
            <person name="Warren W."/>
            <person name="Chinwalla A."/>
            <person name="Mardis E.R."/>
            <person name="Wilson R.K."/>
        </authorList>
    </citation>
    <scope>NUCLEOTIDE SEQUENCE [LARGE SCALE GENOMIC DNA]</scope>
    <source>
        <strain evidence="2 3">DSM 20093</strain>
    </source>
</reference>
<name>D1NT45_9BIFI</name>
<dbReference type="AlphaFoldDB" id="D1NT45"/>
<proteinExistence type="predicted"/>
<dbReference type="Proteomes" id="UP000003656">
    <property type="component" value="Unassembled WGS sequence"/>
</dbReference>
<evidence type="ECO:0000313" key="2">
    <source>
        <dbReference type="EMBL" id="EFA23847.1"/>
    </source>
</evidence>
<protein>
    <submittedName>
        <fullName evidence="2">Uncharacterized protein</fullName>
    </submittedName>
</protein>
<dbReference type="EMBL" id="ABXB03000001">
    <property type="protein sequence ID" value="EFA23847.1"/>
    <property type="molecule type" value="Genomic_DNA"/>
</dbReference>
<feature type="region of interest" description="Disordered" evidence="1">
    <location>
        <begin position="1"/>
        <end position="29"/>
    </location>
</feature>
<accession>D1NT45</accession>
<feature type="compositionally biased region" description="Low complexity" evidence="1">
    <location>
        <begin position="13"/>
        <end position="28"/>
    </location>
</feature>
<comment type="caution">
    <text evidence="2">The sequence shown here is derived from an EMBL/GenBank/DDBJ whole genome shotgun (WGS) entry which is preliminary data.</text>
</comment>
<evidence type="ECO:0000313" key="3">
    <source>
        <dbReference type="Proteomes" id="UP000003656"/>
    </source>
</evidence>